<evidence type="ECO:0000313" key="1">
    <source>
        <dbReference type="EMBL" id="KAK9737405.1"/>
    </source>
</evidence>
<gene>
    <name evidence="1" type="ORF">QE152_g10763</name>
</gene>
<keyword evidence="1" id="KW-0695">RNA-directed DNA polymerase</keyword>
<proteinExistence type="predicted"/>
<keyword evidence="2" id="KW-1185">Reference proteome</keyword>
<evidence type="ECO:0000313" key="2">
    <source>
        <dbReference type="Proteomes" id="UP001458880"/>
    </source>
</evidence>
<dbReference type="EMBL" id="JASPKY010000100">
    <property type="protein sequence ID" value="KAK9737405.1"/>
    <property type="molecule type" value="Genomic_DNA"/>
</dbReference>
<dbReference type="AlphaFoldDB" id="A0AAW1LQ00"/>
<comment type="caution">
    <text evidence="1">The sequence shown here is derived from an EMBL/GenBank/DDBJ whole genome shotgun (WGS) entry which is preliminary data.</text>
</comment>
<keyword evidence="1" id="KW-0808">Transferase</keyword>
<organism evidence="1 2">
    <name type="scientific">Popillia japonica</name>
    <name type="common">Japanese beetle</name>
    <dbReference type="NCBI Taxonomy" id="7064"/>
    <lineage>
        <taxon>Eukaryota</taxon>
        <taxon>Metazoa</taxon>
        <taxon>Ecdysozoa</taxon>
        <taxon>Arthropoda</taxon>
        <taxon>Hexapoda</taxon>
        <taxon>Insecta</taxon>
        <taxon>Pterygota</taxon>
        <taxon>Neoptera</taxon>
        <taxon>Endopterygota</taxon>
        <taxon>Coleoptera</taxon>
        <taxon>Polyphaga</taxon>
        <taxon>Scarabaeiformia</taxon>
        <taxon>Scarabaeidae</taxon>
        <taxon>Rutelinae</taxon>
        <taxon>Popillia</taxon>
    </lineage>
</organism>
<sequence length="96" mass="11019">MHNRKKTLCNKGGRSKKYIVRGNSRSFLRSYSQNRERVCYNGELSAVKIVNKEVPQGSVLGPILFIICINVIGNSDNTANCKHFRCFEVKCFPYSW</sequence>
<accession>A0AAW1LQ00</accession>
<keyword evidence="1" id="KW-0548">Nucleotidyltransferase</keyword>
<protein>
    <submittedName>
        <fullName evidence="1">Reverse transcriptase (RNA-dependent DNA polymerase)</fullName>
    </submittedName>
</protein>
<dbReference type="GO" id="GO:0003964">
    <property type="term" value="F:RNA-directed DNA polymerase activity"/>
    <property type="evidence" value="ECO:0007669"/>
    <property type="project" value="UniProtKB-KW"/>
</dbReference>
<name>A0AAW1LQ00_POPJA</name>
<reference evidence="1 2" key="1">
    <citation type="journal article" date="2024" name="BMC Genomics">
        <title>De novo assembly and annotation of Popillia japonica's genome with initial clues to its potential as an invasive pest.</title>
        <authorList>
            <person name="Cucini C."/>
            <person name="Boschi S."/>
            <person name="Funari R."/>
            <person name="Cardaioli E."/>
            <person name="Iannotti N."/>
            <person name="Marturano G."/>
            <person name="Paoli F."/>
            <person name="Bruttini M."/>
            <person name="Carapelli A."/>
            <person name="Frati F."/>
            <person name="Nardi F."/>
        </authorList>
    </citation>
    <scope>NUCLEOTIDE SEQUENCE [LARGE SCALE GENOMIC DNA]</scope>
    <source>
        <strain evidence="1">DMR45628</strain>
    </source>
</reference>
<dbReference type="Proteomes" id="UP001458880">
    <property type="component" value="Unassembled WGS sequence"/>
</dbReference>